<dbReference type="Proteomes" id="UP000515344">
    <property type="component" value="Chromosome"/>
</dbReference>
<dbReference type="EMBL" id="CP060007">
    <property type="protein sequence ID" value="QNA43124.1"/>
    <property type="molecule type" value="Genomic_DNA"/>
</dbReference>
<dbReference type="KEGG" id="lacs:H4075_13645"/>
<gene>
    <name evidence="1" type="ORF">H4075_13645</name>
</gene>
<evidence type="ECO:0000313" key="1">
    <source>
        <dbReference type="EMBL" id="QNA43124.1"/>
    </source>
</evidence>
<dbReference type="RefSeq" id="WP_182801389.1">
    <property type="nucleotide sequence ID" value="NZ_CP060007.1"/>
</dbReference>
<proteinExistence type="predicted"/>
<sequence>MKAATVQEIKQELVSLPQAKVTELCLRLARFKKENKELLTYLLFEADDTALYIKHVNEEVDELFEEINKSNVYFVKKTLRKIARTAAKYIRYSGSETVEAEVLIHLCTRIKELGTTINSNTIISNIYKAQLKKINKAIASMHEDLQYDYVKAVKKLEAS</sequence>
<keyword evidence="2" id="KW-1185">Reference proteome</keyword>
<protein>
    <submittedName>
        <fullName evidence="1">Uncharacterized protein</fullName>
    </submittedName>
</protein>
<accession>A0A7G5XCC1</accession>
<name>A0A7G5XCC1_9BACT</name>
<evidence type="ECO:0000313" key="2">
    <source>
        <dbReference type="Proteomes" id="UP000515344"/>
    </source>
</evidence>
<reference evidence="2" key="1">
    <citation type="submission" date="2020-08" db="EMBL/GenBank/DDBJ databases">
        <title>Lacibacter sp. S13-6-6 genome sequencing.</title>
        <authorList>
            <person name="Jin L."/>
        </authorList>
    </citation>
    <scope>NUCLEOTIDE SEQUENCE [LARGE SCALE GENOMIC DNA]</scope>
    <source>
        <strain evidence="2">S13-6-6</strain>
    </source>
</reference>
<dbReference type="AlphaFoldDB" id="A0A7G5XCC1"/>
<organism evidence="1 2">
    <name type="scientific">Lacibacter sediminis</name>
    <dbReference type="NCBI Taxonomy" id="2760713"/>
    <lineage>
        <taxon>Bacteria</taxon>
        <taxon>Pseudomonadati</taxon>
        <taxon>Bacteroidota</taxon>
        <taxon>Chitinophagia</taxon>
        <taxon>Chitinophagales</taxon>
        <taxon>Chitinophagaceae</taxon>
        <taxon>Lacibacter</taxon>
    </lineage>
</organism>